<comment type="caution">
    <text evidence="4">The sequence shown here is derived from an EMBL/GenBank/DDBJ whole genome shotgun (WGS) entry which is preliminary data.</text>
</comment>
<reference evidence="4" key="1">
    <citation type="submission" date="2021-03" db="EMBL/GenBank/DDBJ databases">
        <authorList>
            <person name="So Y."/>
        </authorList>
    </citation>
    <scope>NUCLEOTIDE SEQUENCE</scope>
    <source>
        <strain evidence="4">SG15</strain>
    </source>
</reference>
<dbReference type="AlphaFoldDB" id="A0A940S5V1"/>
<feature type="compositionally biased region" description="Basic and acidic residues" evidence="1">
    <location>
        <begin position="354"/>
        <end position="369"/>
    </location>
</feature>
<keyword evidence="2" id="KW-0472">Membrane</keyword>
<dbReference type="GO" id="GO:0005886">
    <property type="term" value="C:plasma membrane"/>
    <property type="evidence" value="ECO:0007669"/>
    <property type="project" value="TreeGrafter"/>
</dbReference>
<dbReference type="PANTHER" id="PTHR30441:SF9">
    <property type="entry name" value="ASMA FAMILY PROTEIN YHJG"/>
    <property type="match status" value="1"/>
</dbReference>
<evidence type="ECO:0000313" key="4">
    <source>
        <dbReference type="EMBL" id="MBP0494831.1"/>
    </source>
</evidence>
<accession>A0A940S5V1</accession>
<dbReference type="InterPro" id="IPR052894">
    <property type="entry name" value="AsmA-related"/>
</dbReference>
<sequence length="658" mass="70292">MAARRIPRWMIWTGVPLVLVILLVIFWSWDWFIPLAESRASAALGRKVTIEHLHVRLGRVTEVSADGVRVANPDGFPDDPPFARAERLSAKLDVMAYWHERAIVIPAIEVTRPVVEARALEDGRANYEFSTGKPAGESQPAPPPASPSAAPRIGLLRIVEGQAHVAIPKLRADFQMAIATRDEDSDQPRIAVEAKGTYAGQPITGTALGGAVLALQETGKPWPIEMQIANGPTRVSLNGTLQNPLELQGANIRLDLRGPDMGLLQPLTGVPIPKTPNYQIAGMLDYVDGRVRFRDFNGRMGNSDLSGTITVTTGDEKPFVEADLRSRRVDFADLGGFIGEEPGRATTPGQSTQQRREVARNESRGRVLPDDPINFPKIDAANVRLNYRADSIVGRNIPFDSMRAAMEVKDGAITLHPLAVSVGTGQISGDIALTPQDGGRLHARADVQFQRLDVSRLMQATNTFEGAGRINGRARIDGTGKSFADILGSGNGEVTLGMSGGNLSALLVDLSGLRIGNALLSALGVPGRTTVQCFVGNVVLQRGVANLRTVIVDTEDVIVNATGNVNIAREALNVRLRSDSKSFTIGAIPTSILIDGSFRNPDIGPDMTELAARGGIIGGLAALVAPVAGLLPTIQFGTGEDNRCESLVRGGRPARSAR</sequence>
<gene>
    <name evidence="4" type="ORF">J5Y10_18750</name>
</gene>
<dbReference type="InterPro" id="IPR007844">
    <property type="entry name" value="AsmA"/>
</dbReference>
<feature type="region of interest" description="Disordered" evidence="1">
    <location>
        <begin position="127"/>
        <end position="149"/>
    </location>
</feature>
<dbReference type="EMBL" id="JAGIZA010000012">
    <property type="protein sequence ID" value="MBP0494831.1"/>
    <property type="molecule type" value="Genomic_DNA"/>
</dbReference>
<dbReference type="GO" id="GO:0090313">
    <property type="term" value="P:regulation of protein targeting to membrane"/>
    <property type="evidence" value="ECO:0007669"/>
    <property type="project" value="TreeGrafter"/>
</dbReference>
<keyword evidence="2" id="KW-1133">Transmembrane helix</keyword>
<dbReference type="PANTHER" id="PTHR30441">
    <property type="entry name" value="DUF748 DOMAIN-CONTAINING PROTEIN"/>
    <property type="match status" value="1"/>
</dbReference>
<proteinExistence type="predicted"/>
<protein>
    <submittedName>
        <fullName evidence="4">AsmA family protein</fullName>
    </submittedName>
</protein>
<keyword evidence="5" id="KW-1185">Reference proteome</keyword>
<evidence type="ECO:0000259" key="3">
    <source>
        <dbReference type="Pfam" id="PF05170"/>
    </source>
</evidence>
<feature type="region of interest" description="Disordered" evidence="1">
    <location>
        <begin position="337"/>
        <end position="371"/>
    </location>
</feature>
<evidence type="ECO:0000256" key="1">
    <source>
        <dbReference type="SAM" id="MobiDB-lite"/>
    </source>
</evidence>
<feature type="transmembrane region" description="Helical" evidence="2">
    <location>
        <begin position="9"/>
        <end position="29"/>
    </location>
</feature>
<keyword evidence="2" id="KW-0812">Transmembrane</keyword>
<evidence type="ECO:0000313" key="5">
    <source>
        <dbReference type="Proteomes" id="UP000677537"/>
    </source>
</evidence>
<organism evidence="4 5">
    <name type="scientific">Roseomonas indoligenes</name>
    <dbReference type="NCBI Taxonomy" id="2820811"/>
    <lineage>
        <taxon>Bacteria</taxon>
        <taxon>Pseudomonadati</taxon>
        <taxon>Pseudomonadota</taxon>
        <taxon>Alphaproteobacteria</taxon>
        <taxon>Acetobacterales</taxon>
        <taxon>Roseomonadaceae</taxon>
        <taxon>Roseomonas</taxon>
    </lineage>
</organism>
<feature type="domain" description="AsmA" evidence="3">
    <location>
        <begin position="194"/>
        <end position="548"/>
    </location>
</feature>
<dbReference type="Proteomes" id="UP000677537">
    <property type="component" value="Unassembled WGS sequence"/>
</dbReference>
<name>A0A940S5V1_9PROT</name>
<evidence type="ECO:0000256" key="2">
    <source>
        <dbReference type="SAM" id="Phobius"/>
    </source>
</evidence>
<dbReference type="Pfam" id="PF05170">
    <property type="entry name" value="AsmA"/>
    <property type="match status" value="1"/>
</dbReference>